<reference evidence="1 2" key="1">
    <citation type="submission" date="2022-01" db="EMBL/GenBank/DDBJ databases">
        <authorList>
            <person name="Xiong W."/>
            <person name="Schranz E."/>
        </authorList>
    </citation>
    <scope>NUCLEOTIDE SEQUENCE [LARGE SCALE GENOMIC DNA]</scope>
</reference>
<proteinExistence type="predicted"/>
<name>A0AAU9PLX5_9ASTR</name>
<protein>
    <recommendedName>
        <fullName evidence="3">SP-RING-type domain-containing protein</fullName>
    </recommendedName>
</protein>
<evidence type="ECO:0008006" key="3">
    <source>
        <dbReference type="Google" id="ProtNLM"/>
    </source>
</evidence>
<dbReference type="AlphaFoldDB" id="A0AAU9PLX5"/>
<comment type="caution">
    <text evidence="1">The sequence shown here is derived from an EMBL/GenBank/DDBJ whole genome shotgun (WGS) entry which is preliminary data.</text>
</comment>
<keyword evidence="2" id="KW-1185">Reference proteome</keyword>
<dbReference type="Proteomes" id="UP001157418">
    <property type="component" value="Unassembled WGS sequence"/>
</dbReference>
<accession>A0AAU9PLX5</accession>
<organism evidence="1 2">
    <name type="scientific">Lactuca virosa</name>
    <dbReference type="NCBI Taxonomy" id="75947"/>
    <lineage>
        <taxon>Eukaryota</taxon>
        <taxon>Viridiplantae</taxon>
        <taxon>Streptophyta</taxon>
        <taxon>Embryophyta</taxon>
        <taxon>Tracheophyta</taxon>
        <taxon>Spermatophyta</taxon>
        <taxon>Magnoliopsida</taxon>
        <taxon>eudicotyledons</taxon>
        <taxon>Gunneridae</taxon>
        <taxon>Pentapetalae</taxon>
        <taxon>asterids</taxon>
        <taxon>campanulids</taxon>
        <taxon>Asterales</taxon>
        <taxon>Asteraceae</taxon>
        <taxon>Cichorioideae</taxon>
        <taxon>Cichorieae</taxon>
        <taxon>Lactucinae</taxon>
        <taxon>Lactuca</taxon>
    </lineage>
</organism>
<dbReference type="EMBL" id="CAKMRJ010005745">
    <property type="protein sequence ID" value="CAH1451343.1"/>
    <property type="molecule type" value="Genomic_DNA"/>
</dbReference>
<evidence type="ECO:0000313" key="1">
    <source>
        <dbReference type="EMBL" id="CAH1451343.1"/>
    </source>
</evidence>
<sequence>MTLHSQISEKVHDKQNEGISWSPTIWNLCNVGGSPDNSELISSNIEDKIEIKHIVTLKRRCYKLRDCDHEFQIFITPTNGIDYRSLSCEHTGSIIRHPARESELLR</sequence>
<evidence type="ECO:0000313" key="2">
    <source>
        <dbReference type="Proteomes" id="UP001157418"/>
    </source>
</evidence>
<gene>
    <name evidence="1" type="ORF">LVIROSA_LOCUS36706</name>
</gene>